<dbReference type="GO" id="GO:0046872">
    <property type="term" value="F:metal ion binding"/>
    <property type="evidence" value="ECO:0007669"/>
    <property type="project" value="UniProtKB-KW"/>
</dbReference>
<dbReference type="GO" id="GO:0016020">
    <property type="term" value="C:membrane"/>
    <property type="evidence" value="ECO:0007669"/>
    <property type="project" value="UniProtKB-SubCell"/>
</dbReference>
<keyword evidence="2 7" id="KW-0812">Transmembrane</keyword>
<comment type="subcellular location">
    <subcellularLocation>
        <location evidence="1">Membrane</location>
        <topology evidence="1">Multi-pass membrane protein</topology>
    </subcellularLocation>
</comment>
<feature type="transmembrane region" description="Helical" evidence="7">
    <location>
        <begin position="145"/>
        <end position="165"/>
    </location>
</feature>
<evidence type="ECO:0000256" key="6">
    <source>
        <dbReference type="SAM" id="MobiDB-lite"/>
    </source>
</evidence>
<proteinExistence type="predicted"/>
<evidence type="ECO:0000313" key="8">
    <source>
        <dbReference type="EMBL" id="SMY12353.1"/>
    </source>
</evidence>
<dbReference type="EMBL" id="FXZM01000009">
    <property type="protein sequence ID" value="SMY12353.1"/>
    <property type="molecule type" value="Genomic_DNA"/>
</dbReference>
<dbReference type="PANTHER" id="PTHR20855:SF3">
    <property type="entry name" value="LD03007P"/>
    <property type="match status" value="1"/>
</dbReference>
<keyword evidence="5" id="KW-0862">Zinc</keyword>
<dbReference type="RefSeq" id="WP_101589294.1">
    <property type="nucleotide sequence ID" value="NZ_FXZM01000009.1"/>
</dbReference>
<feature type="transmembrane region" description="Helical" evidence="7">
    <location>
        <begin position="123"/>
        <end position="139"/>
    </location>
</feature>
<keyword evidence="4 7" id="KW-0472">Membrane</keyword>
<dbReference type="PANTHER" id="PTHR20855">
    <property type="entry name" value="ADIPOR/PROGESTIN RECEPTOR-RELATED"/>
    <property type="match status" value="1"/>
</dbReference>
<organism evidence="8 9">
    <name type="scientific">Brevibacterium jeotgali</name>
    <dbReference type="NCBI Taxonomy" id="1262550"/>
    <lineage>
        <taxon>Bacteria</taxon>
        <taxon>Bacillati</taxon>
        <taxon>Actinomycetota</taxon>
        <taxon>Actinomycetes</taxon>
        <taxon>Micrococcales</taxon>
        <taxon>Brevibacteriaceae</taxon>
        <taxon>Brevibacterium</taxon>
    </lineage>
</organism>
<protein>
    <submittedName>
        <fullName evidence="8">Hemolysin III</fullName>
    </submittedName>
</protein>
<dbReference type="OrthoDB" id="9813689at2"/>
<feature type="transmembrane region" description="Helical" evidence="7">
    <location>
        <begin position="198"/>
        <end position="218"/>
    </location>
</feature>
<feature type="transmembrane region" description="Helical" evidence="7">
    <location>
        <begin position="83"/>
        <end position="102"/>
    </location>
</feature>
<evidence type="ECO:0000256" key="4">
    <source>
        <dbReference type="ARBA" id="ARBA00023136"/>
    </source>
</evidence>
<feature type="transmembrane region" description="Helical" evidence="7">
    <location>
        <begin position="239"/>
        <end position="256"/>
    </location>
</feature>
<feature type="binding site" evidence="5">
    <location>
        <position position="235"/>
    </location>
    <ligand>
        <name>Zn(2+)</name>
        <dbReference type="ChEBI" id="CHEBI:29105"/>
    </ligand>
</feature>
<gene>
    <name evidence="8" type="ORF">BJEO58_01947</name>
</gene>
<feature type="transmembrane region" description="Helical" evidence="7">
    <location>
        <begin position="172"/>
        <end position="192"/>
    </location>
</feature>
<evidence type="ECO:0000256" key="2">
    <source>
        <dbReference type="ARBA" id="ARBA00022692"/>
    </source>
</evidence>
<keyword evidence="5" id="KW-0479">Metal-binding</keyword>
<feature type="transmembrane region" description="Helical" evidence="7">
    <location>
        <begin position="56"/>
        <end position="77"/>
    </location>
</feature>
<reference evidence="9" key="1">
    <citation type="submission" date="2017-03" db="EMBL/GenBank/DDBJ databases">
        <authorList>
            <person name="Monnet C."/>
        </authorList>
    </citation>
    <scope>NUCLEOTIDE SEQUENCE [LARGE SCALE GENOMIC DNA]</scope>
    <source>
        <strain evidence="9">SJ5-8</strain>
    </source>
</reference>
<dbReference type="Proteomes" id="UP000234462">
    <property type="component" value="Unassembled WGS sequence"/>
</dbReference>
<dbReference type="InterPro" id="IPR004254">
    <property type="entry name" value="AdipoR/HlyIII-related"/>
</dbReference>
<dbReference type="AlphaFoldDB" id="A0A2H1L7L1"/>
<feature type="region of interest" description="Disordered" evidence="6">
    <location>
        <begin position="1"/>
        <end position="33"/>
    </location>
</feature>
<feature type="binding site" evidence="5">
    <location>
        <position position="103"/>
    </location>
    <ligand>
        <name>Zn(2+)</name>
        <dbReference type="ChEBI" id="CHEBI:29105"/>
    </ligand>
</feature>
<name>A0A2H1L7L1_9MICO</name>
<accession>A0A2H1L7L1</accession>
<keyword evidence="9" id="KW-1185">Reference proteome</keyword>
<keyword evidence="3 7" id="KW-1133">Transmembrane helix</keyword>
<evidence type="ECO:0000256" key="7">
    <source>
        <dbReference type="SAM" id="Phobius"/>
    </source>
</evidence>
<feature type="binding site" evidence="5">
    <location>
        <position position="231"/>
    </location>
    <ligand>
        <name>Zn(2+)</name>
        <dbReference type="ChEBI" id="CHEBI:29105"/>
    </ligand>
</feature>
<evidence type="ECO:0000256" key="3">
    <source>
        <dbReference type="ARBA" id="ARBA00022989"/>
    </source>
</evidence>
<evidence type="ECO:0000256" key="5">
    <source>
        <dbReference type="PIRSR" id="PIRSR604254-1"/>
    </source>
</evidence>
<evidence type="ECO:0000313" key="9">
    <source>
        <dbReference type="Proteomes" id="UP000234462"/>
    </source>
</evidence>
<evidence type="ECO:0000256" key="1">
    <source>
        <dbReference type="ARBA" id="ARBA00004141"/>
    </source>
</evidence>
<sequence>MDLLEHPNDASSASAGDPALSDNPAAKPVRGARRRTALRHELTKLAGQIRPSWRGWIHAGAFPVSLLGGLALVIVAPTIASRIAAALFTVTGMLLFGTSAVYHAGRWRMRIRLMLRRFDHANIFLIIAGTYTPLAVLCLEGTAQTALLVTMWSAAIVGVLFRVLWTTAPRWLFVPVYVGIGLAGVGYVPGIWMESLPVGILVVTGGALYIAGAVVYGLKRPNPSPTVFGFHEIFHTFTVLGYSCHLAALLVAASHAY</sequence>
<dbReference type="Pfam" id="PF03006">
    <property type="entry name" value="HlyIII"/>
    <property type="match status" value="1"/>
</dbReference>